<proteinExistence type="predicted"/>
<name>X1K6V7_9ZZZZ</name>
<dbReference type="EMBL" id="BARV01010926">
    <property type="protein sequence ID" value="GAI02767.1"/>
    <property type="molecule type" value="Genomic_DNA"/>
</dbReference>
<dbReference type="InterPro" id="IPR011990">
    <property type="entry name" value="TPR-like_helical_dom_sf"/>
</dbReference>
<dbReference type="SUPFAM" id="SSF48452">
    <property type="entry name" value="TPR-like"/>
    <property type="match status" value="1"/>
</dbReference>
<reference evidence="3" key="1">
    <citation type="journal article" date="2014" name="Front. Microbiol.">
        <title>High frequency of phylogenetically diverse reductive dehalogenase-homologous genes in deep subseafloor sedimentary metagenomes.</title>
        <authorList>
            <person name="Kawai M."/>
            <person name="Futagami T."/>
            <person name="Toyoda A."/>
            <person name="Takaki Y."/>
            <person name="Nishi S."/>
            <person name="Hori S."/>
            <person name="Arai W."/>
            <person name="Tsubouchi T."/>
            <person name="Morono Y."/>
            <person name="Uchiyama I."/>
            <person name="Ito T."/>
            <person name="Fujiyama A."/>
            <person name="Inagaki F."/>
            <person name="Takami H."/>
        </authorList>
    </citation>
    <scope>NUCLEOTIDE SEQUENCE</scope>
    <source>
        <strain evidence="3">Expedition CK06-06</strain>
    </source>
</reference>
<comment type="caution">
    <text evidence="3">The sequence shown here is derived from an EMBL/GenBank/DDBJ whole genome shotgun (WGS) entry which is preliminary data.</text>
</comment>
<accession>X1K6V7</accession>
<evidence type="ECO:0000313" key="3">
    <source>
        <dbReference type="EMBL" id="GAI02767.1"/>
    </source>
</evidence>
<organism evidence="3">
    <name type="scientific">marine sediment metagenome</name>
    <dbReference type="NCBI Taxonomy" id="412755"/>
    <lineage>
        <taxon>unclassified sequences</taxon>
        <taxon>metagenomes</taxon>
        <taxon>ecological metagenomes</taxon>
    </lineage>
</organism>
<dbReference type="InterPro" id="IPR019734">
    <property type="entry name" value="TPR_rpt"/>
</dbReference>
<protein>
    <submittedName>
        <fullName evidence="3">Uncharacterized protein</fullName>
    </submittedName>
</protein>
<dbReference type="PROSITE" id="PS50293">
    <property type="entry name" value="TPR_REGION"/>
    <property type="match status" value="1"/>
</dbReference>
<evidence type="ECO:0000256" key="1">
    <source>
        <dbReference type="ARBA" id="ARBA00022737"/>
    </source>
</evidence>
<keyword evidence="2" id="KW-0802">TPR repeat</keyword>
<dbReference type="PANTHER" id="PTHR11242">
    <property type="entry name" value="ARYL HYDROCARBON RECEPTOR INTERACTING PROTEIN RELATED"/>
    <property type="match status" value="1"/>
</dbReference>
<gene>
    <name evidence="3" type="ORF">S06H3_20955</name>
</gene>
<dbReference type="PROSITE" id="PS50005">
    <property type="entry name" value="TPR"/>
    <property type="match status" value="1"/>
</dbReference>
<keyword evidence="1" id="KW-0677">Repeat</keyword>
<dbReference type="InterPro" id="IPR039663">
    <property type="entry name" value="AIP/AIPL1/TTC9"/>
</dbReference>
<dbReference type="Gene3D" id="1.25.40.10">
    <property type="entry name" value="Tetratricopeptide repeat domain"/>
    <property type="match status" value="1"/>
</dbReference>
<dbReference type="SMART" id="SM00028">
    <property type="entry name" value="TPR"/>
    <property type="match status" value="1"/>
</dbReference>
<evidence type="ECO:0000256" key="2">
    <source>
        <dbReference type="ARBA" id="ARBA00022803"/>
    </source>
</evidence>
<feature type="non-terminal residue" evidence="3">
    <location>
        <position position="152"/>
    </location>
</feature>
<dbReference type="PANTHER" id="PTHR11242:SF0">
    <property type="entry name" value="TPR_REGION DOMAIN-CONTAINING PROTEIN"/>
    <property type="match status" value="1"/>
</dbReference>
<dbReference type="AlphaFoldDB" id="X1K6V7"/>
<sequence length="152" mass="17331">MADRYQEAIDDLSVALQYTPKVAEAYFNRGQAYLKVGNSTAARKNFEMAIKLDPQYEEAKKMLQDEGGHPSKNHPSRWYFLNLGWAMAPQVFQALCRDEEFTSLLDAGSAVPEAKVLVRYYRAYGPWGPEQPPYRPEEAEELGLVFRGFAFP</sequence>
<dbReference type="Pfam" id="PF00515">
    <property type="entry name" value="TPR_1"/>
    <property type="match status" value="1"/>
</dbReference>